<organism evidence="1 2">
    <name type="scientific">Aspergillus keveii</name>
    <dbReference type="NCBI Taxonomy" id="714993"/>
    <lineage>
        <taxon>Eukaryota</taxon>
        <taxon>Fungi</taxon>
        <taxon>Dikarya</taxon>
        <taxon>Ascomycota</taxon>
        <taxon>Pezizomycotina</taxon>
        <taxon>Eurotiomycetes</taxon>
        <taxon>Eurotiomycetidae</taxon>
        <taxon>Eurotiales</taxon>
        <taxon>Aspergillaceae</taxon>
        <taxon>Aspergillus</taxon>
        <taxon>Aspergillus subgen. Nidulantes</taxon>
    </lineage>
</organism>
<keyword evidence="2" id="KW-1185">Reference proteome</keyword>
<reference evidence="1 2" key="1">
    <citation type="submission" date="2024-07" db="EMBL/GenBank/DDBJ databases">
        <title>Section-level genome sequencing and comparative genomics of Aspergillus sections Usti and Cavernicolus.</title>
        <authorList>
            <consortium name="Lawrence Berkeley National Laboratory"/>
            <person name="Nybo J.L."/>
            <person name="Vesth T.C."/>
            <person name="Theobald S."/>
            <person name="Frisvad J.C."/>
            <person name="Larsen T.O."/>
            <person name="Kjaerboelling I."/>
            <person name="Rothschild-Mancinelli K."/>
            <person name="Lyhne E.K."/>
            <person name="Kogle M.E."/>
            <person name="Barry K."/>
            <person name="Clum A."/>
            <person name="Na H."/>
            <person name="Ledsgaard L."/>
            <person name="Lin J."/>
            <person name="Lipzen A."/>
            <person name="Kuo A."/>
            <person name="Riley R."/>
            <person name="Mondo S."/>
            <person name="Labutti K."/>
            <person name="Haridas S."/>
            <person name="Pangalinan J."/>
            <person name="Salamov A.A."/>
            <person name="Simmons B.A."/>
            <person name="Magnuson J.K."/>
            <person name="Chen J."/>
            <person name="Drula E."/>
            <person name="Henrissat B."/>
            <person name="Wiebenga A."/>
            <person name="Lubbers R.J."/>
            <person name="Gomes A.C."/>
            <person name="Makela M.R."/>
            <person name="Stajich J."/>
            <person name="Grigoriev I.V."/>
            <person name="Mortensen U.H."/>
            <person name="De Vries R.P."/>
            <person name="Baker S.E."/>
            <person name="Andersen M.R."/>
        </authorList>
    </citation>
    <scope>NUCLEOTIDE SEQUENCE [LARGE SCALE GENOMIC DNA]</scope>
    <source>
        <strain evidence="1 2">CBS 209.92</strain>
    </source>
</reference>
<comment type="caution">
    <text evidence="1">The sequence shown here is derived from an EMBL/GenBank/DDBJ whole genome shotgun (WGS) entry which is preliminary data.</text>
</comment>
<name>A0ABR4GAG4_9EURO</name>
<sequence length="65" mass="7331">MPHPLNTVPQPPNTVLDFYERYPDASFSDYLAKVMAQPTSAIFFTKSLHGKDRPIVRIAQIKSAI</sequence>
<dbReference type="Proteomes" id="UP001610563">
    <property type="component" value="Unassembled WGS sequence"/>
</dbReference>
<protein>
    <submittedName>
        <fullName evidence="1">Uncharacterized protein</fullName>
    </submittedName>
</protein>
<evidence type="ECO:0000313" key="2">
    <source>
        <dbReference type="Proteomes" id="UP001610563"/>
    </source>
</evidence>
<dbReference type="EMBL" id="JBFTWV010000029">
    <property type="protein sequence ID" value="KAL2796018.1"/>
    <property type="molecule type" value="Genomic_DNA"/>
</dbReference>
<proteinExistence type="predicted"/>
<evidence type="ECO:0000313" key="1">
    <source>
        <dbReference type="EMBL" id="KAL2796018.1"/>
    </source>
</evidence>
<gene>
    <name evidence="1" type="ORF">BJX66DRAFT_336289</name>
</gene>
<accession>A0ABR4GAG4</accession>